<evidence type="ECO:0000313" key="2">
    <source>
        <dbReference type="EMBL" id="QCD43027.1"/>
    </source>
</evidence>
<keyword evidence="3" id="KW-1185">Reference proteome</keyword>
<dbReference type="Proteomes" id="UP000297149">
    <property type="component" value="Chromosome"/>
</dbReference>
<evidence type="ECO:0000313" key="3">
    <source>
        <dbReference type="Proteomes" id="UP000297149"/>
    </source>
</evidence>
<dbReference type="AlphaFoldDB" id="A0A4P7W4T8"/>
<evidence type="ECO:0000259" key="1">
    <source>
        <dbReference type="SMART" id="SM00739"/>
    </source>
</evidence>
<dbReference type="Gene3D" id="3.30.70.940">
    <property type="entry name" value="NusG, N-terminal domain"/>
    <property type="match status" value="1"/>
</dbReference>
<dbReference type="SMART" id="SM00739">
    <property type="entry name" value="KOW"/>
    <property type="match status" value="1"/>
</dbReference>
<name>A0A4P7W4T8_9BACT</name>
<reference evidence="3" key="1">
    <citation type="submission" date="2019-02" db="EMBL/GenBank/DDBJ databases">
        <title>Isolation and identification of novel species under the genus Muribaculum.</title>
        <authorList>
            <person name="Miyake S."/>
            <person name="Ding Y."/>
            <person name="Low A."/>
            <person name="Soh M."/>
            <person name="Seedorf H."/>
        </authorList>
    </citation>
    <scope>NUCLEOTIDE SEQUENCE [LARGE SCALE GENOMIC DNA]</scope>
    <source>
        <strain evidence="3">H5</strain>
    </source>
</reference>
<organism evidence="2 3">
    <name type="scientific">Duncaniella dubosii</name>
    <dbReference type="NCBI Taxonomy" id="2518971"/>
    <lineage>
        <taxon>Bacteria</taxon>
        <taxon>Pseudomonadati</taxon>
        <taxon>Bacteroidota</taxon>
        <taxon>Bacteroidia</taxon>
        <taxon>Bacteroidales</taxon>
        <taxon>Muribaculaceae</taxon>
        <taxon>Duncaniella</taxon>
    </lineage>
</organism>
<gene>
    <name evidence="2" type="ORF">E7747_12470</name>
</gene>
<dbReference type="EMBL" id="CP039396">
    <property type="protein sequence ID" value="QCD43027.1"/>
    <property type="molecule type" value="Genomic_DNA"/>
</dbReference>
<proteinExistence type="predicted"/>
<dbReference type="RefSeq" id="WP_136416299.1">
    <property type="nucleotide sequence ID" value="NZ_CP039396.1"/>
</dbReference>
<dbReference type="KEGG" id="ddb:E7747_12470"/>
<protein>
    <recommendedName>
        <fullName evidence="1">KOW domain-containing protein</fullName>
    </recommendedName>
</protein>
<sequence length="340" mass="38878">MDDNNRFWFVLNYISPSFNRRERVERVIEKFNTSVKSDLDVFAPTFVEMSQDAENGKPVERPLLYHYVFVRGCLDDVRMLCRTVTGFSFVLNYAGENRYMTVTPASLEAFRIIARLYEYKLPCFSVDNVTLEQGDEVEVMVGPFAGLTGTYISRKGASQGNILISVTQSLAAVAYDIRADYVRVIRFAKDSKRAYDQIEAFIPRLLMALRCYHDGTKMDSLLISHLVVFCRRMEDVRLNNDKVDSKLQLLLMTANMILGNMDDYFKAKTRFDRLARQITNQLTQALVILLTSVVSHDYSGLENGLSLIESKEGKPSKFQSMLASEYKYYLSVDSSCLLKA</sequence>
<dbReference type="InterPro" id="IPR005824">
    <property type="entry name" value="KOW"/>
</dbReference>
<feature type="domain" description="KOW" evidence="1">
    <location>
        <begin position="130"/>
        <end position="157"/>
    </location>
</feature>
<accession>A0A4P7W4T8</accession>
<dbReference type="GO" id="GO:0006354">
    <property type="term" value="P:DNA-templated transcription elongation"/>
    <property type="evidence" value="ECO:0007669"/>
    <property type="project" value="InterPro"/>
</dbReference>
<dbReference type="InterPro" id="IPR036735">
    <property type="entry name" value="NGN_dom_sf"/>
</dbReference>